<evidence type="ECO:0000256" key="1">
    <source>
        <dbReference type="SAM" id="MobiDB-lite"/>
    </source>
</evidence>
<feature type="non-terminal residue" evidence="2">
    <location>
        <position position="518"/>
    </location>
</feature>
<proteinExistence type="predicted"/>
<dbReference type="AlphaFoldDB" id="A0A0B6YD81"/>
<accession>A0A0B6YD81</accession>
<reference evidence="2" key="1">
    <citation type="submission" date="2014-12" db="EMBL/GenBank/DDBJ databases">
        <title>Insight into the proteome of Arion vulgaris.</title>
        <authorList>
            <person name="Aradska J."/>
            <person name="Bulat T."/>
            <person name="Smidak R."/>
            <person name="Sarate P."/>
            <person name="Gangsoo J."/>
            <person name="Sialana F."/>
            <person name="Bilban M."/>
            <person name="Lubec G."/>
        </authorList>
    </citation>
    <scope>NUCLEOTIDE SEQUENCE</scope>
    <source>
        <tissue evidence="2">Skin</tissue>
    </source>
</reference>
<feature type="region of interest" description="Disordered" evidence="1">
    <location>
        <begin position="323"/>
        <end position="438"/>
    </location>
</feature>
<feature type="compositionally biased region" description="Gly residues" evidence="1">
    <location>
        <begin position="362"/>
        <end position="374"/>
    </location>
</feature>
<dbReference type="SUPFAM" id="SSF46966">
    <property type="entry name" value="Spectrin repeat"/>
    <property type="match status" value="2"/>
</dbReference>
<evidence type="ECO:0000313" key="2">
    <source>
        <dbReference type="EMBL" id="CEK54088.1"/>
    </source>
</evidence>
<dbReference type="Gene3D" id="1.20.58.60">
    <property type="match status" value="2"/>
</dbReference>
<feature type="compositionally biased region" description="Basic and acidic residues" evidence="1">
    <location>
        <begin position="407"/>
        <end position="416"/>
    </location>
</feature>
<feature type="non-terminal residue" evidence="2">
    <location>
        <position position="1"/>
    </location>
</feature>
<protein>
    <submittedName>
        <fullName evidence="2">Uncharacterized protein</fullName>
    </submittedName>
</protein>
<gene>
    <name evidence="2" type="primary">ORF21931</name>
</gene>
<dbReference type="EMBL" id="HACG01007223">
    <property type="protein sequence ID" value="CEK54088.1"/>
    <property type="molecule type" value="Transcribed_RNA"/>
</dbReference>
<name>A0A0B6YD81_9EUPU</name>
<organism evidence="2">
    <name type="scientific">Arion vulgaris</name>
    <dbReference type="NCBI Taxonomy" id="1028688"/>
    <lineage>
        <taxon>Eukaryota</taxon>
        <taxon>Metazoa</taxon>
        <taxon>Spiralia</taxon>
        <taxon>Lophotrochozoa</taxon>
        <taxon>Mollusca</taxon>
        <taxon>Gastropoda</taxon>
        <taxon>Heterobranchia</taxon>
        <taxon>Euthyneura</taxon>
        <taxon>Panpulmonata</taxon>
        <taxon>Eupulmonata</taxon>
        <taxon>Stylommatophora</taxon>
        <taxon>Helicina</taxon>
        <taxon>Arionoidea</taxon>
        <taxon>Arionidae</taxon>
        <taxon>Arion</taxon>
    </lineage>
</organism>
<sequence length="518" mass="59124">ILKELEEYRLTLDSVSQLGQELIHNNPNQPRLATQVQGQLTSLEDSYLNIQSTAHQIRDRLADILRKWQNYKEHLDSAHEYLTHNFPEWMTEVEKNVPDTQKEAQKQREMTQAELEKLYSMKQELLSAVHQCENMGSSDQLDSAEENVKSSVSQFAEQVNSEMATCVGQAEKHLDWLREMIKKWDSVDRMRQELRHWLHSKQEELSDLETQPSKLHSEAADLDVERLRAFRDEVRGRAPAIEELQNHYRSLTQHSPSSVDPVVRAIQDDWEDLLGQIDMLIHEREDAKTRARELQAHHDTMDEYLEIYAEELDRIERSDNQVLNKSLHMQRRRCRSTQTPATGSDSDEDGPSPWKSPRGPKGRGGAARGSGGAKGASNFPQSQLRGPPNVLGRSLNTSRSNIRPRGRHNESQDSKSFKKSFGANATLESESEESGYGDTYGDTMHALSFDTHLDEHSFLMGFEPTHIPLTYIESDDESTASFISGEFLPVDPENLVHTGTQTPGHVRTQTMEPKDFCL</sequence>